<feature type="compositionally biased region" description="Polar residues" evidence="1">
    <location>
        <begin position="368"/>
        <end position="389"/>
    </location>
</feature>
<evidence type="ECO:0000313" key="4">
    <source>
        <dbReference type="Proteomes" id="UP000193240"/>
    </source>
</evidence>
<evidence type="ECO:0000256" key="2">
    <source>
        <dbReference type="SAM" id="Phobius"/>
    </source>
</evidence>
<name>A0A1Y2M515_EPING</name>
<keyword evidence="2" id="KW-1133">Transmembrane helix</keyword>
<reference evidence="3 4" key="1">
    <citation type="journal article" date="2017" name="Genome Announc.">
        <title>Genome sequence of the saprophytic ascomycete Epicoccum nigrum ICMP 19927 strain isolated from New Zealand.</title>
        <authorList>
            <person name="Fokin M."/>
            <person name="Fleetwood D."/>
            <person name="Weir B.S."/>
            <person name="Villas-Boas S.G."/>
        </authorList>
    </citation>
    <scope>NUCLEOTIDE SEQUENCE [LARGE SCALE GENOMIC DNA]</scope>
    <source>
        <strain evidence="3 4">ICMP 19927</strain>
    </source>
</reference>
<organism evidence="3 4">
    <name type="scientific">Epicoccum nigrum</name>
    <name type="common">Soil fungus</name>
    <name type="synonym">Epicoccum purpurascens</name>
    <dbReference type="NCBI Taxonomy" id="105696"/>
    <lineage>
        <taxon>Eukaryota</taxon>
        <taxon>Fungi</taxon>
        <taxon>Dikarya</taxon>
        <taxon>Ascomycota</taxon>
        <taxon>Pezizomycotina</taxon>
        <taxon>Dothideomycetes</taxon>
        <taxon>Pleosporomycetidae</taxon>
        <taxon>Pleosporales</taxon>
        <taxon>Pleosporineae</taxon>
        <taxon>Didymellaceae</taxon>
        <taxon>Epicoccum</taxon>
    </lineage>
</organism>
<feature type="region of interest" description="Disordered" evidence="1">
    <location>
        <begin position="368"/>
        <end position="397"/>
    </location>
</feature>
<gene>
    <name evidence="3" type="ORF">B5807_05252</name>
</gene>
<feature type="transmembrane region" description="Helical" evidence="2">
    <location>
        <begin position="7"/>
        <end position="25"/>
    </location>
</feature>
<dbReference type="GO" id="GO:0016788">
    <property type="term" value="F:hydrolase activity, acting on ester bonds"/>
    <property type="evidence" value="ECO:0007669"/>
    <property type="project" value="InterPro"/>
</dbReference>
<dbReference type="AlphaFoldDB" id="A0A1Y2M515"/>
<proteinExistence type="predicted"/>
<dbReference type="InParanoid" id="A0A1Y2M515"/>
<dbReference type="STRING" id="105696.A0A1Y2M515"/>
<dbReference type="Pfam" id="PF00657">
    <property type="entry name" value="Lipase_GDSL"/>
    <property type="match status" value="1"/>
</dbReference>
<keyword evidence="2" id="KW-0812">Transmembrane</keyword>
<keyword evidence="4" id="KW-1185">Reference proteome</keyword>
<dbReference type="Gene3D" id="3.40.50.1110">
    <property type="entry name" value="SGNH hydrolase"/>
    <property type="match status" value="1"/>
</dbReference>
<protein>
    <submittedName>
        <fullName evidence="3">Uncharacterized protein</fullName>
    </submittedName>
</protein>
<dbReference type="InterPro" id="IPR036514">
    <property type="entry name" value="SGNH_hydro_sf"/>
</dbReference>
<sequence>MRFLPRLLHTGGAAVILIILYLIWLQHDHLGHSIHEAWEGSAHRVVNFGDDWSDTGKYRVSPPSKLNAVTRDPNRGDIWIEVLCRELTCDFIDNFARSLPPQADAPSTGSLIDSDIHAQAFPGEDNSTFQAVFDFKTQVHQFLDYERKKHQFGVPQRLRQVDEWTIFTVSVGLWDLVEYATLEKESAIKAIDKSIEGLFENLDLLARHVATPMKVVVPKLVDVTFLPRFQSKKDINKEHFAEDQHQLVFLWTYWNSVLSRTASQWQHGEIFMPNPNNLILDQVRAKQMYSTNISDASGTGKQVPLFDYVTEPCSKSSEDDTARILQAAGVEKCSKHLFWDDLHFSGPAHQLIGKAAASLLRGNHTINAGDSTQGLDSNNKAPEQETTSFGLKYPPGY</sequence>
<evidence type="ECO:0000313" key="3">
    <source>
        <dbReference type="EMBL" id="OSS50308.1"/>
    </source>
</evidence>
<dbReference type="EMBL" id="KZ107842">
    <property type="protein sequence ID" value="OSS50308.1"/>
    <property type="molecule type" value="Genomic_DNA"/>
</dbReference>
<dbReference type="OMA" id="WSDNNAG"/>
<evidence type="ECO:0000256" key="1">
    <source>
        <dbReference type="SAM" id="MobiDB-lite"/>
    </source>
</evidence>
<dbReference type="InterPro" id="IPR001087">
    <property type="entry name" value="GDSL"/>
</dbReference>
<accession>A0A1Y2M515</accession>
<keyword evidence="2" id="KW-0472">Membrane</keyword>
<dbReference type="Proteomes" id="UP000193240">
    <property type="component" value="Unassembled WGS sequence"/>
</dbReference>